<dbReference type="AlphaFoldDB" id="A0A2I0XBC6"/>
<dbReference type="Proteomes" id="UP000233837">
    <property type="component" value="Unassembled WGS sequence"/>
</dbReference>
<evidence type="ECO:0000313" key="1">
    <source>
        <dbReference type="EMBL" id="PKU85228.1"/>
    </source>
</evidence>
<organism evidence="1 2">
    <name type="scientific">Dendrobium catenatum</name>
    <dbReference type="NCBI Taxonomy" id="906689"/>
    <lineage>
        <taxon>Eukaryota</taxon>
        <taxon>Viridiplantae</taxon>
        <taxon>Streptophyta</taxon>
        <taxon>Embryophyta</taxon>
        <taxon>Tracheophyta</taxon>
        <taxon>Spermatophyta</taxon>
        <taxon>Magnoliopsida</taxon>
        <taxon>Liliopsida</taxon>
        <taxon>Asparagales</taxon>
        <taxon>Orchidaceae</taxon>
        <taxon>Epidendroideae</taxon>
        <taxon>Malaxideae</taxon>
        <taxon>Dendrobiinae</taxon>
        <taxon>Dendrobium</taxon>
    </lineage>
</organism>
<accession>A0A2I0XBC6</accession>
<name>A0A2I0XBC6_9ASPA</name>
<sequence length="153" mass="17325">MTIDIPHGASVVTRDAISFHLRYLRQQVHGLSLMKMFEEFYFGENNDDGYALVECVHKPLLYYSIGLIGIITLLEVMVAHDCKNVSIIPSFGLRCMVLVNKMTKPLEKVILGPFPPILVKCDDVNLISLSKFPSAISREMIVVLSRFTWHSQV</sequence>
<protein>
    <submittedName>
        <fullName evidence="1">UDP-glucose 4-epimerase 5</fullName>
    </submittedName>
</protein>
<dbReference type="EMBL" id="KZ501985">
    <property type="protein sequence ID" value="PKU85228.1"/>
    <property type="molecule type" value="Genomic_DNA"/>
</dbReference>
<keyword evidence="2" id="KW-1185">Reference proteome</keyword>
<evidence type="ECO:0000313" key="2">
    <source>
        <dbReference type="Proteomes" id="UP000233837"/>
    </source>
</evidence>
<proteinExistence type="predicted"/>
<dbReference type="STRING" id="906689.A0A2I0XBC6"/>
<gene>
    <name evidence="1" type="primary">UGE5</name>
    <name evidence="1" type="ORF">MA16_Dca025471</name>
</gene>
<reference evidence="1 2" key="2">
    <citation type="journal article" date="2017" name="Nature">
        <title>The Apostasia genome and the evolution of orchids.</title>
        <authorList>
            <person name="Zhang G.Q."/>
            <person name="Liu K.W."/>
            <person name="Li Z."/>
            <person name="Lohaus R."/>
            <person name="Hsiao Y.Y."/>
            <person name="Niu S.C."/>
            <person name="Wang J.Y."/>
            <person name="Lin Y.C."/>
            <person name="Xu Q."/>
            <person name="Chen L.J."/>
            <person name="Yoshida K."/>
            <person name="Fujiwara S."/>
            <person name="Wang Z.W."/>
            <person name="Zhang Y.Q."/>
            <person name="Mitsuda N."/>
            <person name="Wang M."/>
            <person name="Liu G.H."/>
            <person name="Pecoraro L."/>
            <person name="Huang H.X."/>
            <person name="Xiao X.J."/>
            <person name="Lin M."/>
            <person name="Wu X.Y."/>
            <person name="Wu W.L."/>
            <person name="Chen Y.Y."/>
            <person name="Chang S.B."/>
            <person name="Sakamoto S."/>
            <person name="Ohme-Takagi M."/>
            <person name="Yagi M."/>
            <person name="Zeng S.J."/>
            <person name="Shen C.Y."/>
            <person name="Yeh C.M."/>
            <person name="Luo Y.B."/>
            <person name="Tsai W.C."/>
            <person name="Van de Peer Y."/>
            <person name="Liu Z.J."/>
        </authorList>
    </citation>
    <scope>NUCLEOTIDE SEQUENCE [LARGE SCALE GENOMIC DNA]</scope>
    <source>
        <tissue evidence="1">The whole plant</tissue>
    </source>
</reference>
<reference evidence="1 2" key="1">
    <citation type="journal article" date="2016" name="Sci. Rep.">
        <title>The Dendrobium catenatum Lindl. genome sequence provides insights into polysaccharide synthase, floral development and adaptive evolution.</title>
        <authorList>
            <person name="Zhang G.Q."/>
            <person name="Xu Q."/>
            <person name="Bian C."/>
            <person name="Tsai W.C."/>
            <person name="Yeh C.M."/>
            <person name="Liu K.W."/>
            <person name="Yoshida K."/>
            <person name="Zhang L.S."/>
            <person name="Chang S.B."/>
            <person name="Chen F."/>
            <person name="Shi Y."/>
            <person name="Su Y.Y."/>
            <person name="Zhang Y.Q."/>
            <person name="Chen L.J."/>
            <person name="Yin Y."/>
            <person name="Lin M."/>
            <person name="Huang H."/>
            <person name="Deng H."/>
            <person name="Wang Z.W."/>
            <person name="Zhu S.L."/>
            <person name="Zhao X."/>
            <person name="Deng C."/>
            <person name="Niu S.C."/>
            <person name="Huang J."/>
            <person name="Wang M."/>
            <person name="Liu G.H."/>
            <person name="Yang H.J."/>
            <person name="Xiao X.J."/>
            <person name="Hsiao Y.Y."/>
            <person name="Wu W.L."/>
            <person name="Chen Y.Y."/>
            <person name="Mitsuda N."/>
            <person name="Ohme-Takagi M."/>
            <person name="Luo Y.B."/>
            <person name="Van de Peer Y."/>
            <person name="Liu Z.J."/>
        </authorList>
    </citation>
    <scope>NUCLEOTIDE SEQUENCE [LARGE SCALE GENOMIC DNA]</scope>
    <source>
        <tissue evidence="1">The whole plant</tissue>
    </source>
</reference>